<comment type="caution">
    <text evidence="2">The sequence shown here is derived from an EMBL/GenBank/DDBJ whole genome shotgun (WGS) entry which is preliminary data.</text>
</comment>
<proteinExistence type="predicted"/>
<feature type="signal peptide" evidence="1">
    <location>
        <begin position="1"/>
        <end position="23"/>
    </location>
</feature>
<organism evidence="2 3">
    <name type="scientific">Clavelina lepadiformis</name>
    <name type="common">Light-bulb sea squirt</name>
    <name type="synonym">Ascidia lepadiformis</name>
    <dbReference type="NCBI Taxonomy" id="159417"/>
    <lineage>
        <taxon>Eukaryota</taxon>
        <taxon>Metazoa</taxon>
        <taxon>Chordata</taxon>
        <taxon>Tunicata</taxon>
        <taxon>Ascidiacea</taxon>
        <taxon>Aplousobranchia</taxon>
        <taxon>Clavelinidae</taxon>
        <taxon>Clavelina</taxon>
    </lineage>
</organism>
<dbReference type="Proteomes" id="UP001642483">
    <property type="component" value="Unassembled WGS sequence"/>
</dbReference>
<protein>
    <submittedName>
        <fullName evidence="2">Uncharacterized protein</fullName>
    </submittedName>
</protein>
<name>A0ABP0EYK2_CLALP</name>
<evidence type="ECO:0000256" key="1">
    <source>
        <dbReference type="SAM" id="SignalP"/>
    </source>
</evidence>
<feature type="chain" id="PRO_5046098569" evidence="1">
    <location>
        <begin position="24"/>
        <end position="130"/>
    </location>
</feature>
<evidence type="ECO:0000313" key="3">
    <source>
        <dbReference type="Proteomes" id="UP001642483"/>
    </source>
</evidence>
<gene>
    <name evidence="2" type="ORF">CVLEPA_LOCUS2274</name>
</gene>
<evidence type="ECO:0000313" key="2">
    <source>
        <dbReference type="EMBL" id="CAK8672564.1"/>
    </source>
</evidence>
<dbReference type="EMBL" id="CAWYQH010000001">
    <property type="protein sequence ID" value="CAK8672564.1"/>
    <property type="molecule type" value="Genomic_DNA"/>
</dbReference>
<keyword evidence="3" id="KW-1185">Reference proteome</keyword>
<sequence length="130" mass="15427">MVEKTELILFLICFCILFDAASAYPKNKWQRYVWGRQVYRRMKLENSGITCSTQTHRSCKRIHSRCIIRRKRETFTEEVPAAGILSDLSDTTESSRSFHNLSRRSLEFRRRITRSRPRVNCLICQTLTCF</sequence>
<reference evidence="2 3" key="1">
    <citation type="submission" date="2024-02" db="EMBL/GenBank/DDBJ databases">
        <authorList>
            <person name="Daric V."/>
            <person name="Darras S."/>
        </authorList>
    </citation>
    <scope>NUCLEOTIDE SEQUENCE [LARGE SCALE GENOMIC DNA]</scope>
</reference>
<accession>A0ABP0EYK2</accession>
<keyword evidence="1" id="KW-0732">Signal</keyword>